<evidence type="ECO:0000313" key="3">
    <source>
        <dbReference type="Proteomes" id="UP000324383"/>
    </source>
</evidence>
<accession>A0A5D3EDR6</accession>
<keyword evidence="3" id="KW-1185">Reference proteome</keyword>
<feature type="signal peptide" evidence="1">
    <location>
        <begin position="1"/>
        <end position="25"/>
    </location>
</feature>
<dbReference type="SUPFAM" id="SSF48452">
    <property type="entry name" value="TPR-like"/>
    <property type="match status" value="1"/>
</dbReference>
<sequence length="536" mass="59700">MNNRRNIFKSAMAACFGLLMLASCTDNFENINKNPLLPDDGMLGKDGVLNGTFLPTLQFAPIHTGTGGTDFVNDYQVTNNLTSDSWMGYMAPRDAKWPGRNLSQFYFDEGWTNGTFAAGISQIFSPWIQLKKLNYDVKNQNLEIWSIAQISKIMGLHRTTDKYGAIPYFNVGSGSFKVAYDSQEAIYKSFFKELEEAINHLYVFSQATPVVPKASDVVYEGNALKWAKLGNSLMLRLAMRLRYVDAALSKTWAEKAMSHKAGMIETVADIAKLEYGAGLKTKNALFTIKGSYDDTRMGASIQCYLKGFADPRLDTYFEGNTDIAVPPAIPPTAAAYNEAAKPDVKEFSPTYWFKASETAFLQAEAALAGYNTNGRKAKDLYEKGIRLSFEENGLSEGVERYLKGTTTPASFVDSKRPQYSASSPSNVTVAWNENLTDEEKLEKIIVQKYLAIFPDGMEAWSEWRRTGYPRLIPANTNISNMGVVTSDGHKNGVRCWPYPQKEMTENGANVQDAITKYRGGANSANVNVWWDVKVKK</sequence>
<dbReference type="EMBL" id="VKLW01000009">
    <property type="protein sequence ID" value="TYK34152.1"/>
    <property type="molecule type" value="Genomic_DNA"/>
</dbReference>
<dbReference type="InterPro" id="IPR011990">
    <property type="entry name" value="TPR-like_helical_dom_sf"/>
</dbReference>
<evidence type="ECO:0000256" key="1">
    <source>
        <dbReference type="SAM" id="SignalP"/>
    </source>
</evidence>
<dbReference type="Gene3D" id="1.25.40.390">
    <property type="match status" value="1"/>
</dbReference>
<feature type="chain" id="PRO_5030116257" evidence="1">
    <location>
        <begin position="26"/>
        <end position="536"/>
    </location>
</feature>
<keyword evidence="2" id="KW-0449">Lipoprotein</keyword>
<comment type="caution">
    <text evidence="2">The sequence shown here is derived from an EMBL/GenBank/DDBJ whole genome shotgun (WGS) entry which is preliminary data.</text>
</comment>
<keyword evidence="1" id="KW-0732">Signal</keyword>
<dbReference type="Proteomes" id="UP000324383">
    <property type="component" value="Unassembled WGS sequence"/>
</dbReference>
<dbReference type="Pfam" id="PF12741">
    <property type="entry name" value="SusD-like"/>
    <property type="match status" value="1"/>
</dbReference>
<proteinExistence type="predicted"/>
<evidence type="ECO:0000313" key="2">
    <source>
        <dbReference type="EMBL" id="TYK34152.1"/>
    </source>
</evidence>
<dbReference type="PROSITE" id="PS51257">
    <property type="entry name" value="PROKAR_LIPOPROTEIN"/>
    <property type="match status" value="1"/>
</dbReference>
<reference evidence="2 3" key="1">
    <citation type="submission" date="2019-07" db="EMBL/GenBank/DDBJ databases">
        <title>Draft Genome Sequences of Bacteroides pyogenes Strains Isolated from the Uterus Holstein Dairy Cows with Metritis.</title>
        <authorList>
            <person name="Cunha F."/>
            <person name="Galvao K.N."/>
            <person name="Jeon S.J."/>
            <person name="Jeong K.C."/>
        </authorList>
    </citation>
    <scope>NUCLEOTIDE SEQUENCE [LARGE SCALE GENOMIC DNA]</scope>
    <source>
        <strain evidence="2 3">KG-31</strain>
    </source>
</reference>
<dbReference type="RefSeq" id="WP_148730326.1">
    <property type="nucleotide sequence ID" value="NZ_VKLW01000009.1"/>
</dbReference>
<dbReference type="AlphaFoldDB" id="A0A5D3EDR6"/>
<name>A0A5D3EDR6_9BACE</name>
<dbReference type="InterPro" id="IPR024302">
    <property type="entry name" value="SusD-like"/>
</dbReference>
<organism evidence="2 3">
    <name type="scientific">Bacteroides pyogenes</name>
    <dbReference type="NCBI Taxonomy" id="310300"/>
    <lineage>
        <taxon>Bacteria</taxon>
        <taxon>Pseudomonadati</taxon>
        <taxon>Bacteroidota</taxon>
        <taxon>Bacteroidia</taxon>
        <taxon>Bacteroidales</taxon>
        <taxon>Bacteroidaceae</taxon>
        <taxon>Bacteroides</taxon>
    </lineage>
</organism>
<protein>
    <submittedName>
        <fullName evidence="2">SusD/RagB family nutrient-binding outer membrane lipoprotein</fullName>
    </submittedName>
</protein>
<gene>
    <name evidence="2" type="ORF">FNJ60_05285</name>
</gene>